<feature type="signal peptide" evidence="11">
    <location>
        <begin position="1"/>
        <end position="22"/>
    </location>
</feature>
<feature type="transmembrane region" description="Helical" evidence="10">
    <location>
        <begin position="413"/>
        <end position="434"/>
    </location>
</feature>
<dbReference type="EMBL" id="KV453851">
    <property type="protein sequence ID" value="ODV85740.1"/>
    <property type="molecule type" value="Genomic_DNA"/>
</dbReference>
<evidence type="ECO:0000313" key="12">
    <source>
        <dbReference type="EMBL" id="ODV85740.1"/>
    </source>
</evidence>
<keyword evidence="6 10" id="KW-0812">Transmembrane</keyword>
<evidence type="ECO:0000313" key="13">
    <source>
        <dbReference type="Proteomes" id="UP000094801"/>
    </source>
</evidence>
<evidence type="ECO:0000256" key="9">
    <source>
        <dbReference type="ARBA" id="ARBA00023136"/>
    </source>
</evidence>
<keyword evidence="4 10" id="KW-0328">Glycosyltransferase</keyword>
<proteinExistence type="inferred from homology"/>
<dbReference type="OrthoDB" id="497541at2759"/>
<keyword evidence="13" id="KW-1185">Reference proteome</keyword>
<dbReference type="GO" id="GO:0000026">
    <property type="term" value="F:alpha-1,2-mannosyltransferase activity"/>
    <property type="evidence" value="ECO:0007669"/>
    <property type="project" value="TreeGrafter"/>
</dbReference>
<dbReference type="PANTHER" id="PTHR22760:SF2">
    <property type="entry name" value="ALPHA-1,2-MANNOSYLTRANSFERASE ALG9"/>
    <property type="match status" value="1"/>
</dbReference>
<feature type="transmembrane region" description="Helical" evidence="10">
    <location>
        <begin position="381"/>
        <end position="401"/>
    </location>
</feature>
<evidence type="ECO:0000256" key="7">
    <source>
        <dbReference type="ARBA" id="ARBA00022824"/>
    </source>
</evidence>
<dbReference type="UniPathway" id="UPA00378"/>
<sequence length="696" mass="80290">MLGFRNNPLLVLGLISIRTYCAFNGILSDCDEVFNYWEPLNYLTRHFGKQTWEYSPVYAIRSWAYLLPFSVFEYPLRLLQSYTSAYGLSLPPYAEFYLVRLLIAYSFVYAELKLATSLKFLSNGISNWFILFQIFNVGMSHAGISLLPSSFSLIFNILATSATIDYMKYNNFVKKIKSNINEKLKKDLKNNAIENDEALKLMSHLHSESQISENRLFSMVVLFTSIGGLLGWPFTLVLVLPFILYTFLLLISRGRYYPLFLYSLIGISAIFITGMIISQIDYLFYQKPTFVPLNIILYNVFGASEDSGPNVFGTEPLTYYIHNLLLNFNFKLPLSFLGLLIGCSSSKITFWQLRTLYLPMILWYGIFWSQPHKEERFMYPIYHLISLSAAISADKITNIFGDNYFLKRCYKSLSQLIIFVVIATISSLRIISLIKNYSAPLTVFRNLPQTDSQTIENVCIGREWYHYPSSFFLNSNQRLRFVESGFRGILPGDFPVPEVDSIYGVMNSTAIVPDYFNDKNQYVADLVSDFSVCDYYFDIGMPVDSDMGEVSMFDSNGSVIMEGWEPVYCADFIDSDNSVGLDKILYLPIEEVSNVWEYMVTNFKIDSKLKYIQNEILFGYSWFVNHESVQKLISHHLITTFLEDKRVVDTKALALEQLNKYYDMLLQKTPDSEKVTEFIVNGEVKYHKMCLAARTE</sequence>
<reference evidence="13" key="1">
    <citation type="submission" date="2016-04" db="EMBL/GenBank/DDBJ databases">
        <title>Comparative genomics of biotechnologically important yeasts.</title>
        <authorList>
            <consortium name="DOE Joint Genome Institute"/>
            <person name="Riley R."/>
            <person name="Haridas S."/>
            <person name="Wolfe K.H."/>
            <person name="Lopes M.R."/>
            <person name="Hittinger C.T."/>
            <person name="Goker M."/>
            <person name="Salamov A."/>
            <person name="Wisecaver J."/>
            <person name="Long T.M."/>
            <person name="Aerts A.L."/>
            <person name="Barry K."/>
            <person name="Choi C."/>
            <person name="Clum A."/>
            <person name="Coughlan A.Y."/>
            <person name="Deshpande S."/>
            <person name="Douglass A.P."/>
            <person name="Hanson S.J."/>
            <person name="Klenk H.-P."/>
            <person name="Labutti K."/>
            <person name="Lapidus A."/>
            <person name="Lindquist E."/>
            <person name="Lipzen A."/>
            <person name="Meier-Kolthoff J.P."/>
            <person name="Ohm R.A."/>
            <person name="Otillar R.P."/>
            <person name="Pangilinan J."/>
            <person name="Peng Y."/>
            <person name="Rokas A."/>
            <person name="Rosa C.A."/>
            <person name="Scheuner C."/>
            <person name="Sibirny A.A."/>
            <person name="Slot J.C."/>
            <person name="Stielow J.B."/>
            <person name="Sun H."/>
            <person name="Kurtzman C.P."/>
            <person name="Blackwell M."/>
            <person name="Grigoriev I.V."/>
            <person name="Jeffries T.W."/>
        </authorList>
    </citation>
    <scope>NUCLEOTIDE SEQUENCE [LARGE SCALE GENOMIC DNA]</scope>
    <source>
        <strain evidence="13">NRRL YB-2248</strain>
    </source>
</reference>
<keyword evidence="8 10" id="KW-1133">Transmembrane helix</keyword>
<evidence type="ECO:0000256" key="3">
    <source>
        <dbReference type="ARBA" id="ARBA00007063"/>
    </source>
</evidence>
<dbReference type="GO" id="GO:0006487">
    <property type="term" value="P:protein N-linked glycosylation"/>
    <property type="evidence" value="ECO:0007669"/>
    <property type="project" value="TreeGrafter"/>
</dbReference>
<comment type="similarity">
    <text evidence="3 10">Belongs to the glycosyltransferase 22 family.</text>
</comment>
<comment type="subcellular location">
    <subcellularLocation>
        <location evidence="1 10">Endoplasmic reticulum membrane</location>
        <topology evidence="1 10">Multi-pass membrane protein</topology>
    </subcellularLocation>
</comment>
<dbReference type="Proteomes" id="UP000094801">
    <property type="component" value="Unassembled WGS sequence"/>
</dbReference>
<evidence type="ECO:0000256" key="6">
    <source>
        <dbReference type="ARBA" id="ARBA00022692"/>
    </source>
</evidence>
<dbReference type="STRING" id="983967.A0A1E4T1U8"/>
<evidence type="ECO:0000256" key="5">
    <source>
        <dbReference type="ARBA" id="ARBA00022679"/>
    </source>
</evidence>
<dbReference type="Pfam" id="PF03901">
    <property type="entry name" value="Glyco_transf_22"/>
    <property type="match status" value="1"/>
</dbReference>
<evidence type="ECO:0000256" key="8">
    <source>
        <dbReference type="ARBA" id="ARBA00022989"/>
    </source>
</evidence>
<protein>
    <recommendedName>
        <fullName evidence="10">Mannosyltransferase</fullName>
        <ecNumber evidence="10">2.4.1.-</ecNumber>
    </recommendedName>
</protein>
<feature type="transmembrane region" description="Helical" evidence="10">
    <location>
        <begin position="321"/>
        <end position="341"/>
    </location>
</feature>
<keyword evidence="5 12" id="KW-0808">Transferase</keyword>
<accession>A0A1E4T1U8</accession>
<organism evidence="12 13">
    <name type="scientific">[Candida] arabinofermentans NRRL YB-2248</name>
    <dbReference type="NCBI Taxonomy" id="983967"/>
    <lineage>
        <taxon>Eukaryota</taxon>
        <taxon>Fungi</taxon>
        <taxon>Dikarya</taxon>
        <taxon>Ascomycota</taxon>
        <taxon>Saccharomycotina</taxon>
        <taxon>Pichiomycetes</taxon>
        <taxon>Pichiales</taxon>
        <taxon>Pichiaceae</taxon>
        <taxon>Ogataea</taxon>
        <taxon>Ogataea/Candida clade</taxon>
    </lineage>
</organism>
<gene>
    <name evidence="12" type="ORF">CANARDRAFT_7112</name>
</gene>
<dbReference type="PANTHER" id="PTHR22760">
    <property type="entry name" value="GLYCOSYLTRANSFERASE"/>
    <property type="match status" value="1"/>
</dbReference>
<evidence type="ECO:0000256" key="4">
    <source>
        <dbReference type="ARBA" id="ARBA00022676"/>
    </source>
</evidence>
<comment type="pathway">
    <text evidence="2">Protein modification; protein glycosylation.</text>
</comment>
<keyword evidence="7 10" id="KW-0256">Endoplasmic reticulum</keyword>
<feature type="chain" id="PRO_5009163019" description="Mannosyltransferase" evidence="11">
    <location>
        <begin position="23"/>
        <end position="696"/>
    </location>
</feature>
<feature type="transmembrane region" description="Helical" evidence="10">
    <location>
        <begin position="353"/>
        <end position="369"/>
    </location>
</feature>
<keyword evidence="9 10" id="KW-0472">Membrane</keyword>
<dbReference type="EC" id="2.4.1.-" evidence="10"/>
<evidence type="ECO:0000256" key="11">
    <source>
        <dbReference type="SAM" id="SignalP"/>
    </source>
</evidence>
<dbReference type="AlphaFoldDB" id="A0A1E4T1U8"/>
<feature type="transmembrane region" description="Helical" evidence="10">
    <location>
        <begin position="216"/>
        <end position="244"/>
    </location>
</feature>
<name>A0A1E4T1U8_9ASCO</name>
<evidence type="ECO:0000256" key="1">
    <source>
        <dbReference type="ARBA" id="ARBA00004477"/>
    </source>
</evidence>
<dbReference type="InterPro" id="IPR005599">
    <property type="entry name" value="GPI_mannosylTrfase"/>
</dbReference>
<keyword evidence="11" id="KW-0732">Signal</keyword>
<evidence type="ECO:0000256" key="2">
    <source>
        <dbReference type="ARBA" id="ARBA00004922"/>
    </source>
</evidence>
<feature type="transmembrane region" description="Helical" evidence="10">
    <location>
        <begin position="256"/>
        <end position="277"/>
    </location>
</feature>
<evidence type="ECO:0000256" key="10">
    <source>
        <dbReference type="RuleBase" id="RU363075"/>
    </source>
</evidence>
<dbReference type="GO" id="GO:0005789">
    <property type="term" value="C:endoplasmic reticulum membrane"/>
    <property type="evidence" value="ECO:0007669"/>
    <property type="project" value="UniProtKB-SubCell"/>
</dbReference>